<keyword evidence="2" id="KW-1185">Reference proteome</keyword>
<comment type="caution">
    <text evidence="1">The sequence shown here is derived from an EMBL/GenBank/DDBJ whole genome shotgun (WGS) entry which is preliminary data.</text>
</comment>
<name>A0A412GHC0_9BACT</name>
<proteinExistence type="predicted"/>
<dbReference type="EMBL" id="QRUU01000048">
    <property type="protein sequence ID" value="RGR94153.1"/>
    <property type="molecule type" value="Genomic_DNA"/>
</dbReference>
<evidence type="ECO:0000313" key="1">
    <source>
        <dbReference type="EMBL" id="RGR94153.1"/>
    </source>
</evidence>
<dbReference type="Proteomes" id="UP000285864">
    <property type="component" value="Unassembled WGS sequence"/>
</dbReference>
<evidence type="ECO:0000313" key="2">
    <source>
        <dbReference type="Proteomes" id="UP000285864"/>
    </source>
</evidence>
<gene>
    <name evidence="1" type="ORF">DWY20_10690</name>
</gene>
<accession>A0A412GHC0</accession>
<protein>
    <submittedName>
        <fullName evidence="1">Uncharacterized protein</fullName>
    </submittedName>
</protein>
<sequence>MKIFTSNVLQKTKDSVYLFYYLLINLSNNQTNEKDLTYKVRISYRMYPYLFHTTSRESKKSLSGARQPDYWINRFENHKYFDTHQAPVFDSVNIKALLQQKQPSNIPEKE</sequence>
<organism evidence="1 2">
    <name type="scientific">Phocaeicola coprocola</name>
    <dbReference type="NCBI Taxonomy" id="310298"/>
    <lineage>
        <taxon>Bacteria</taxon>
        <taxon>Pseudomonadati</taxon>
        <taxon>Bacteroidota</taxon>
        <taxon>Bacteroidia</taxon>
        <taxon>Bacteroidales</taxon>
        <taxon>Bacteroidaceae</taxon>
        <taxon>Phocaeicola</taxon>
    </lineage>
</organism>
<dbReference type="AlphaFoldDB" id="A0A412GHC0"/>
<reference evidence="1 2" key="1">
    <citation type="submission" date="2018-08" db="EMBL/GenBank/DDBJ databases">
        <title>A genome reference for cultivated species of the human gut microbiota.</title>
        <authorList>
            <person name="Zou Y."/>
            <person name="Xue W."/>
            <person name="Luo G."/>
        </authorList>
    </citation>
    <scope>NUCLEOTIDE SEQUENCE [LARGE SCALE GENOMIC DNA]</scope>
    <source>
        <strain evidence="1 2">AF24-2</strain>
    </source>
</reference>